<keyword evidence="3" id="KW-1185">Reference proteome</keyword>
<name>A0A646KMW1_STRJU</name>
<organism evidence="2 3">
    <name type="scientific">Streptomyces jumonjinensis</name>
    <dbReference type="NCBI Taxonomy" id="1945"/>
    <lineage>
        <taxon>Bacteria</taxon>
        <taxon>Bacillati</taxon>
        <taxon>Actinomycetota</taxon>
        <taxon>Actinomycetes</taxon>
        <taxon>Kitasatosporales</taxon>
        <taxon>Streptomycetaceae</taxon>
        <taxon>Streptomyces</taxon>
    </lineage>
</organism>
<dbReference type="EMBL" id="VCLA01000173">
    <property type="protein sequence ID" value="MQT03664.1"/>
    <property type="molecule type" value="Genomic_DNA"/>
</dbReference>
<evidence type="ECO:0000313" key="3">
    <source>
        <dbReference type="Proteomes" id="UP000419138"/>
    </source>
</evidence>
<sequence>MATVIPEKQDRAANRKKKGSRGAATSAVSHLIEVTGVGVAHAAYGVAVRCAPERAGSEHAAVARLVWRGLLNDDVGALTSPWTAGQGQTAAGAPFGQCCRS</sequence>
<dbReference type="AlphaFoldDB" id="A0A646KMW1"/>
<accession>A0A646KMW1</accession>
<comment type="caution">
    <text evidence="2">The sequence shown here is derived from an EMBL/GenBank/DDBJ whole genome shotgun (WGS) entry which is preliminary data.</text>
</comment>
<proteinExistence type="predicted"/>
<feature type="region of interest" description="Disordered" evidence="1">
    <location>
        <begin position="1"/>
        <end position="25"/>
    </location>
</feature>
<dbReference type="Proteomes" id="UP000419138">
    <property type="component" value="Unassembled WGS sequence"/>
</dbReference>
<evidence type="ECO:0000313" key="2">
    <source>
        <dbReference type="EMBL" id="MQT03664.1"/>
    </source>
</evidence>
<feature type="compositionally biased region" description="Low complexity" evidence="1">
    <location>
        <begin position="83"/>
        <end position="93"/>
    </location>
</feature>
<gene>
    <name evidence="2" type="ORF">FF041_26880</name>
</gene>
<reference evidence="2 3" key="1">
    <citation type="submission" date="2019-05" db="EMBL/GenBank/DDBJ databases">
        <title>Comparative genomics and metabolomics analyses of clavulanic acid producing Streptomyces species provides insight into specialized metabolism and evolution of beta-lactam biosynthetic gene clusters.</title>
        <authorList>
            <person name="Moore M.A."/>
            <person name="Cruz-Morales P."/>
            <person name="Barona Gomez F."/>
            <person name="Kapil T."/>
        </authorList>
    </citation>
    <scope>NUCLEOTIDE SEQUENCE [LARGE SCALE GENOMIC DNA]</scope>
    <source>
        <strain evidence="2 3">NRRL 5741</strain>
    </source>
</reference>
<protein>
    <submittedName>
        <fullName evidence="2">Uncharacterized protein</fullName>
    </submittedName>
</protein>
<feature type="region of interest" description="Disordered" evidence="1">
    <location>
        <begin position="81"/>
        <end position="101"/>
    </location>
</feature>
<dbReference type="RefSeq" id="WP_153525210.1">
    <property type="nucleotide sequence ID" value="NZ_JBEPDZ010000015.1"/>
</dbReference>
<evidence type="ECO:0000256" key="1">
    <source>
        <dbReference type="SAM" id="MobiDB-lite"/>
    </source>
</evidence>